<feature type="compositionally biased region" description="Polar residues" evidence="1">
    <location>
        <begin position="250"/>
        <end position="277"/>
    </location>
</feature>
<dbReference type="Pfam" id="PF05458">
    <property type="entry name" value="Siva"/>
    <property type="match status" value="1"/>
</dbReference>
<accession>A0A7S3PV10</accession>
<dbReference type="PANTHER" id="PTHR14365">
    <property type="entry name" value="APOPTOSIS REGULATORY PROTEIN SIVA"/>
    <property type="match status" value="1"/>
</dbReference>
<protein>
    <submittedName>
        <fullName evidence="2">Uncharacterized protein</fullName>
    </submittedName>
</protein>
<feature type="compositionally biased region" description="Basic residues" evidence="1">
    <location>
        <begin position="238"/>
        <end position="248"/>
    </location>
</feature>
<feature type="region of interest" description="Disordered" evidence="1">
    <location>
        <begin position="1"/>
        <end position="34"/>
    </location>
</feature>
<sequence length="354" mass="39388">MDRNPSHGGAPLMTAPDDALSPNRNTHTISKRRHRGWEMESLDEGACISFSHPPVTPDRQARRNKKEHPFQFTLGASTNSLAFISQSSDSEMDDDDHEINTNNAHFMPMQFQFGSFNYQEQRKRSRTDVGYNGTFPNTACNKNTIEWWKKQTSQQSSSRASCSMSSFTSGPNTCNSTISRNANTTVSKCHVCQIEQQPLTTLPMSQKNVTTNTNINHTVMSVLPSSSMSTPSSFYQHKPQHHSTRKPKNSLLSYFNPTKSSARTSSCTRDASSSLNPHPSAEVPQVIAQAPSMPSCSYCDRSTCTSCMRICEACTGQYCTFCSMIDYEGPVERIFCFNCCNTNGSTDKDAMDMS</sequence>
<name>A0A7S3PV10_9STRA</name>
<dbReference type="EMBL" id="HBIO01001742">
    <property type="protein sequence ID" value="CAE0456411.1"/>
    <property type="molecule type" value="Transcribed_RNA"/>
</dbReference>
<proteinExistence type="predicted"/>
<evidence type="ECO:0000313" key="2">
    <source>
        <dbReference type="EMBL" id="CAE0456411.1"/>
    </source>
</evidence>
<feature type="region of interest" description="Disordered" evidence="1">
    <location>
        <begin position="230"/>
        <end position="280"/>
    </location>
</feature>
<organism evidence="2">
    <name type="scientific">Chaetoceros debilis</name>
    <dbReference type="NCBI Taxonomy" id="122233"/>
    <lineage>
        <taxon>Eukaryota</taxon>
        <taxon>Sar</taxon>
        <taxon>Stramenopiles</taxon>
        <taxon>Ochrophyta</taxon>
        <taxon>Bacillariophyta</taxon>
        <taxon>Coscinodiscophyceae</taxon>
        <taxon>Chaetocerotophycidae</taxon>
        <taxon>Chaetocerotales</taxon>
        <taxon>Chaetocerotaceae</taxon>
        <taxon>Chaetoceros</taxon>
    </lineage>
</organism>
<gene>
    <name evidence="2" type="ORF">CDEB00056_LOCUS1252</name>
</gene>
<dbReference type="GO" id="GO:0005175">
    <property type="term" value="F:CD27 receptor binding"/>
    <property type="evidence" value="ECO:0007669"/>
    <property type="project" value="TreeGrafter"/>
</dbReference>
<reference evidence="2" key="1">
    <citation type="submission" date="2021-01" db="EMBL/GenBank/DDBJ databases">
        <authorList>
            <person name="Corre E."/>
            <person name="Pelletier E."/>
            <person name="Niang G."/>
            <person name="Scheremetjew M."/>
            <person name="Finn R."/>
            <person name="Kale V."/>
            <person name="Holt S."/>
            <person name="Cochrane G."/>
            <person name="Meng A."/>
            <person name="Brown T."/>
            <person name="Cohen L."/>
        </authorList>
    </citation>
    <scope>NUCLEOTIDE SEQUENCE</scope>
    <source>
        <strain evidence="2">MM31A-1</strain>
    </source>
</reference>
<dbReference type="AlphaFoldDB" id="A0A7S3PV10"/>
<evidence type="ECO:0000256" key="1">
    <source>
        <dbReference type="SAM" id="MobiDB-lite"/>
    </source>
</evidence>
<dbReference type="InterPro" id="IPR022773">
    <property type="entry name" value="Siva"/>
</dbReference>
<dbReference type="PANTHER" id="PTHR14365:SF1">
    <property type="entry name" value="APOPTOSIS REGULATORY PROTEIN SIVA"/>
    <property type="match status" value="1"/>
</dbReference>